<dbReference type="InterPro" id="IPR022385">
    <property type="entry name" value="Rhs_assc_core"/>
</dbReference>
<dbReference type="Gene3D" id="2.180.10.10">
    <property type="entry name" value="RHS repeat-associated core"/>
    <property type="match status" value="1"/>
</dbReference>
<evidence type="ECO:0000259" key="2">
    <source>
        <dbReference type="Pfam" id="PF14220"/>
    </source>
</evidence>
<dbReference type="EMBL" id="LGTC01000001">
    <property type="protein sequence ID" value="KNY30589.1"/>
    <property type="molecule type" value="Genomic_DNA"/>
</dbReference>
<dbReference type="Pfam" id="PF14220">
    <property type="entry name" value="DUF4329"/>
    <property type="match status" value="1"/>
</dbReference>
<reference evidence="5" key="1">
    <citation type="submission" date="2015-07" db="EMBL/GenBank/DDBJ databases">
        <title>MeaNS - Measles Nucleotide Surveillance Program.</title>
        <authorList>
            <person name="Tran T."/>
            <person name="Druce J."/>
        </authorList>
    </citation>
    <scope>NUCLEOTIDE SEQUENCE</scope>
    <source>
        <strain evidence="5">DSM 2933</strain>
    </source>
</reference>
<evidence type="ECO:0000313" key="6">
    <source>
        <dbReference type="Proteomes" id="UP000036923"/>
    </source>
</evidence>
<comment type="caution">
    <text evidence="5">The sequence shown here is derived from an EMBL/GenBank/DDBJ whole genome shotgun (WGS) entry which is preliminary data.</text>
</comment>
<evidence type="ECO:0000313" key="5">
    <source>
        <dbReference type="EMBL" id="KNY30589.1"/>
    </source>
</evidence>
<dbReference type="EMBL" id="LGTC01000001">
    <property type="protein sequence ID" value="KNY30579.1"/>
    <property type="molecule type" value="Genomic_DNA"/>
</dbReference>
<sequence length="245" mass="27111">MTALVDAAGSVVNRYQYDAFGNTVEAVEKVQNRFRYAGEQYDQVTGQYYLRARFYNPVVGRFTQEDTYRGDGLNLYSYVQNNPIKYIDPSGYSSCLAKGNIFTRAKNKILGRHDSIDDAAMHFGKKHNKGSIKDNREYVSVVYEKKVGSKTMYKYVPIKKGGAASATVPKPPKGTTVVGILHTHGAYDARYDNENFSPADKNAARGYNAPIYVATPNGALKKYDPSTNTVSVLSTSMPKDPNAVP</sequence>
<reference evidence="6" key="2">
    <citation type="submission" date="2015-07" db="EMBL/GenBank/DDBJ databases">
        <title>Near-Complete Genome Sequence of the Cellulolytic Bacterium Bacteroides (Pseudobacteroides) cellulosolvens ATCC 35603.</title>
        <authorList>
            <person name="Dassa B."/>
            <person name="Utturkar S.M."/>
            <person name="Klingeman D.M."/>
            <person name="Hurt R.A."/>
            <person name="Keller M."/>
            <person name="Xu J."/>
            <person name="Reddy Y.H.K."/>
            <person name="Borovok I."/>
            <person name="Grinberg I.R."/>
            <person name="Lamed R."/>
            <person name="Zhivin O."/>
            <person name="Bayer E.A."/>
            <person name="Brown S.D."/>
        </authorList>
    </citation>
    <scope>NUCLEOTIDE SEQUENCE [LARGE SCALE GENOMIC DNA]</scope>
    <source>
        <strain evidence="6">DSM 2933</strain>
    </source>
</reference>
<feature type="domain" description="Teneurin-like YD-shell" evidence="3">
    <location>
        <begin position="3"/>
        <end position="84"/>
    </location>
</feature>
<evidence type="ECO:0000313" key="4">
    <source>
        <dbReference type="EMBL" id="KNY30579.1"/>
    </source>
</evidence>
<evidence type="ECO:0000259" key="3">
    <source>
        <dbReference type="Pfam" id="PF25023"/>
    </source>
</evidence>
<proteinExistence type="predicted"/>
<keyword evidence="6" id="KW-1185">Reference proteome</keyword>
<dbReference type="STRING" id="398512.Bccel_5859"/>
<gene>
    <name evidence="4" type="ORF">Bccel_5859</name>
    <name evidence="5" type="ORF">Bccel_5869</name>
</gene>
<dbReference type="NCBIfam" id="TIGR03696">
    <property type="entry name" value="Rhs_assc_core"/>
    <property type="match status" value="1"/>
</dbReference>
<dbReference type="InterPro" id="IPR025479">
    <property type="entry name" value="DUF4329"/>
</dbReference>
<organism evidence="5 6">
    <name type="scientific">Pseudobacteroides cellulosolvens ATCC 35603 = DSM 2933</name>
    <dbReference type="NCBI Taxonomy" id="398512"/>
    <lineage>
        <taxon>Bacteria</taxon>
        <taxon>Bacillati</taxon>
        <taxon>Bacillota</taxon>
        <taxon>Clostridia</taxon>
        <taxon>Eubacteriales</taxon>
        <taxon>Oscillospiraceae</taxon>
        <taxon>Pseudobacteroides</taxon>
    </lineage>
</organism>
<dbReference type="Pfam" id="PF25023">
    <property type="entry name" value="TEN_YD-shell"/>
    <property type="match status" value="1"/>
</dbReference>
<evidence type="ECO:0000256" key="1">
    <source>
        <dbReference type="ARBA" id="ARBA00022737"/>
    </source>
</evidence>
<dbReference type="PANTHER" id="PTHR32305:SF15">
    <property type="entry name" value="PROTEIN RHSA-RELATED"/>
    <property type="match status" value="1"/>
</dbReference>
<dbReference type="PATRIC" id="fig|398512.5.peg.6154"/>
<accession>A0A0L6JXV3</accession>
<dbReference type="PANTHER" id="PTHR32305">
    <property type="match status" value="1"/>
</dbReference>
<dbReference type="eggNOG" id="COG3209">
    <property type="taxonomic scope" value="Bacteria"/>
</dbReference>
<dbReference type="InterPro" id="IPR056823">
    <property type="entry name" value="TEN-like_YD-shell"/>
</dbReference>
<keyword evidence="1" id="KW-0677">Repeat</keyword>
<dbReference type="Proteomes" id="UP000036923">
    <property type="component" value="Unassembled WGS sequence"/>
</dbReference>
<dbReference type="AlphaFoldDB" id="A0A0L6JXV3"/>
<name>A0A0L6JXV3_9FIRM</name>
<feature type="domain" description="DUF4329" evidence="2">
    <location>
        <begin position="117"/>
        <end position="231"/>
    </location>
</feature>
<dbReference type="InterPro" id="IPR050708">
    <property type="entry name" value="T6SS_VgrG/RHS"/>
</dbReference>
<protein>
    <submittedName>
        <fullName evidence="5">Uncharacterized protein</fullName>
    </submittedName>
</protein>